<dbReference type="AlphaFoldDB" id="A0A8T2NPP0"/>
<protein>
    <submittedName>
        <fullName evidence="1">Uncharacterized protein</fullName>
    </submittedName>
</protein>
<evidence type="ECO:0000313" key="1">
    <source>
        <dbReference type="EMBL" id="KAG9341150.1"/>
    </source>
</evidence>
<organism evidence="1 2">
    <name type="scientific">Albula glossodonta</name>
    <name type="common">roundjaw bonefish</name>
    <dbReference type="NCBI Taxonomy" id="121402"/>
    <lineage>
        <taxon>Eukaryota</taxon>
        <taxon>Metazoa</taxon>
        <taxon>Chordata</taxon>
        <taxon>Craniata</taxon>
        <taxon>Vertebrata</taxon>
        <taxon>Euteleostomi</taxon>
        <taxon>Actinopterygii</taxon>
        <taxon>Neopterygii</taxon>
        <taxon>Teleostei</taxon>
        <taxon>Albuliformes</taxon>
        <taxon>Albulidae</taxon>
        <taxon>Albula</taxon>
    </lineage>
</organism>
<reference evidence="1" key="1">
    <citation type="thesis" date="2021" institute="BYU ScholarsArchive" country="Provo, UT, USA">
        <title>Applications of and Algorithms for Genome Assembly and Genomic Analyses with an Emphasis on Marine Teleosts.</title>
        <authorList>
            <person name="Pickett B.D."/>
        </authorList>
    </citation>
    <scope>NUCLEOTIDE SEQUENCE</scope>
    <source>
        <strain evidence="1">HI-2016</strain>
    </source>
</reference>
<keyword evidence="2" id="KW-1185">Reference proteome</keyword>
<name>A0A8T2NPP0_9TELE</name>
<comment type="caution">
    <text evidence="1">The sequence shown here is derived from an EMBL/GenBank/DDBJ whole genome shotgun (WGS) entry which is preliminary data.</text>
</comment>
<dbReference type="EMBL" id="JAFBMS010000037">
    <property type="protein sequence ID" value="KAG9341150.1"/>
    <property type="molecule type" value="Genomic_DNA"/>
</dbReference>
<dbReference type="OrthoDB" id="423283at2759"/>
<gene>
    <name evidence="1" type="ORF">JZ751_019589</name>
</gene>
<dbReference type="Proteomes" id="UP000824540">
    <property type="component" value="Unassembled WGS sequence"/>
</dbReference>
<proteinExistence type="predicted"/>
<evidence type="ECO:0000313" key="2">
    <source>
        <dbReference type="Proteomes" id="UP000824540"/>
    </source>
</evidence>
<sequence length="102" mass="11816">MAAVVPEIRGLQTEEVHPQKHRLLFEVFDENRLCNLIHYSCYEQEIATTALKNAHVHAHLWYLTPELRVLDFFDDMLSEGKKTLPDQPAICPLSQKAWATSR</sequence>
<accession>A0A8T2NPP0</accession>